<dbReference type="Proteomes" id="UP000482578">
    <property type="component" value="Unassembled WGS sequence"/>
</dbReference>
<dbReference type="EMBL" id="JAAGAA010000012">
    <property type="protein sequence ID" value="NDV13688.1"/>
    <property type="molecule type" value="Genomic_DNA"/>
</dbReference>
<organism evidence="1 2">
    <name type="scientific">Crenobacter caeni</name>
    <dbReference type="NCBI Taxonomy" id="2705474"/>
    <lineage>
        <taxon>Bacteria</taxon>
        <taxon>Pseudomonadati</taxon>
        <taxon>Pseudomonadota</taxon>
        <taxon>Betaproteobacteria</taxon>
        <taxon>Neisseriales</taxon>
        <taxon>Neisseriaceae</taxon>
        <taxon>Crenobacter</taxon>
    </lineage>
</organism>
<evidence type="ECO:0000313" key="1">
    <source>
        <dbReference type="EMBL" id="NDV13688.1"/>
    </source>
</evidence>
<keyword evidence="2" id="KW-1185">Reference proteome</keyword>
<reference evidence="1 2" key="1">
    <citation type="submission" date="2020-02" db="EMBL/GenBank/DDBJ databases">
        <authorList>
            <person name="Yang Z."/>
        </authorList>
    </citation>
    <scope>NUCLEOTIDE SEQUENCE [LARGE SCALE GENOMIC DNA]</scope>
    <source>
        <strain evidence="1 2">HX-7-9</strain>
    </source>
</reference>
<sequence length="301" mass="33363">MTQLKQALIRFARRADARIVHIDEVDNGAACACHCPSCDAPLLAKNKGTVREHHFAHLQGVGGPHCAESALHLAAKQVLADHARLYLPAGLSGNGQAGVRHLDTVLLEQRLESPHGEVIVDALTACEGVTFAVEVAVTHFIDAEKARRLRALALPTLEIDLSGLASDAWTWNTLSVQVLETPGNRRWLPDELPLGELPCAEVRKAEEAPAEPEPAKEFDRWQIPVGPGYARVTRFSSGNHSIWHPSHATTVRKIVQKICTGRGYWDRDYQNWVVFRPFIQQVFEELARSVQQPRGLENSRL</sequence>
<dbReference type="RefSeq" id="WP_163316892.1">
    <property type="nucleotide sequence ID" value="NZ_JAAGAA010000012.1"/>
</dbReference>
<accession>A0A6B2KU64</accession>
<dbReference type="AlphaFoldDB" id="A0A6B2KU64"/>
<proteinExistence type="predicted"/>
<evidence type="ECO:0000313" key="2">
    <source>
        <dbReference type="Proteomes" id="UP000482578"/>
    </source>
</evidence>
<comment type="caution">
    <text evidence="1">The sequence shown here is derived from an EMBL/GenBank/DDBJ whole genome shotgun (WGS) entry which is preliminary data.</text>
</comment>
<gene>
    <name evidence="1" type="ORF">GZH52_12950</name>
</gene>
<protein>
    <recommendedName>
        <fullName evidence="3">Competence protein</fullName>
    </recommendedName>
</protein>
<evidence type="ECO:0008006" key="3">
    <source>
        <dbReference type="Google" id="ProtNLM"/>
    </source>
</evidence>
<name>A0A6B2KU64_9NEIS</name>